<dbReference type="Pfam" id="PF05958">
    <property type="entry name" value="tRNA_U5-meth_tr"/>
    <property type="match status" value="1"/>
</dbReference>
<feature type="binding site" evidence="4">
    <location>
        <position position="312"/>
    </location>
    <ligand>
        <name>S-adenosyl-L-methionine</name>
        <dbReference type="ChEBI" id="CHEBI:59789"/>
    </ligand>
</feature>
<evidence type="ECO:0000256" key="5">
    <source>
        <dbReference type="PROSITE-ProRule" id="PRU10015"/>
    </source>
</evidence>
<evidence type="ECO:0000259" key="6">
    <source>
        <dbReference type="PROSITE" id="PS50926"/>
    </source>
</evidence>
<dbReference type="EC" id="2.1.1.-" evidence="7"/>
<dbReference type="Pfam" id="PF01938">
    <property type="entry name" value="TRAM"/>
    <property type="match status" value="1"/>
</dbReference>
<evidence type="ECO:0000313" key="8">
    <source>
        <dbReference type="Proteomes" id="UP000010480"/>
    </source>
</evidence>
<sequence length="450" mass="51011">MIKQGDLVEVEIDDVSSEGSGVARVDQQVVFIPNTVTGDRISSRIVRVKKKYAQGQLEEFRKNSAYRIRPRCIVADKCGGCQWQHINYSYQLQLKQNQVKETLTRIGGFADLQVEPIISGEDLSYRNKVNYPLGVSHTGQIKAGYYRQGSHQIVNINQCPIQDQRLNPLLAEIKQDLQQLQIPIYDEKNHKGALRHLCFRIGKNTGEILLTLVSAELSDDAMDKQAEKWMKRYPNLVGVTLNYNPQKTNVIFGQKTELLAGRPYLIEQFARLNYHLRAETFFQVNTTVAEDLLTAILNKLSLTGEETVLDLYCGVGTFTLPFAQKVKKAIGVESYSLSIEQAQRNAEINNIDNVEFITETTETFLPTLETKPDLVILDPPRKGCQTEVIESLKQIKSNFILYISCHPATLARDLQLLCQEGDYRIMFVQPADFFPQTPHVETAVILTRIS</sequence>
<dbReference type="EMBL" id="CP003947">
    <property type="protein sequence ID" value="AFZ53900.1"/>
    <property type="molecule type" value="Genomic_DNA"/>
</dbReference>
<evidence type="ECO:0000256" key="4">
    <source>
        <dbReference type="PROSITE-ProRule" id="PRU01024"/>
    </source>
</evidence>
<gene>
    <name evidence="7" type="ordered locus">Cyan10605_1798</name>
</gene>
<dbReference type="PANTHER" id="PTHR11061:SF30">
    <property type="entry name" value="TRNA (URACIL(54)-C(5))-METHYLTRANSFERASE"/>
    <property type="match status" value="1"/>
</dbReference>
<dbReference type="Gene3D" id="2.40.50.1070">
    <property type="match status" value="1"/>
</dbReference>
<dbReference type="AlphaFoldDB" id="K9Z5Q1"/>
<dbReference type="GO" id="GO:0070475">
    <property type="term" value="P:rRNA base methylation"/>
    <property type="evidence" value="ECO:0007669"/>
    <property type="project" value="TreeGrafter"/>
</dbReference>
<dbReference type="PROSITE" id="PS51687">
    <property type="entry name" value="SAM_MT_RNA_M5U"/>
    <property type="match status" value="1"/>
</dbReference>
<dbReference type="GO" id="GO:0070041">
    <property type="term" value="F:rRNA (uridine-C5-)-methyltransferase activity"/>
    <property type="evidence" value="ECO:0007669"/>
    <property type="project" value="UniProtKB-ARBA"/>
</dbReference>
<dbReference type="HOGENOM" id="CLU_014689_7_0_3"/>
<organism evidence="7 8">
    <name type="scientific">Cyanobacterium aponinum (strain PCC 10605)</name>
    <dbReference type="NCBI Taxonomy" id="755178"/>
    <lineage>
        <taxon>Bacteria</taxon>
        <taxon>Bacillati</taxon>
        <taxon>Cyanobacteriota</taxon>
        <taxon>Cyanophyceae</taxon>
        <taxon>Oscillatoriophycideae</taxon>
        <taxon>Chroococcales</taxon>
        <taxon>Geminocystaceae</taxon>
        <taxon>Cyanobacterium</taxon>
    </lineage>
</organism>
<reference evidence="8" key="1">
    <citation type="journal article" date="2013" name="Proc. Natl. Acad. Sci. U.S.A.">
        <title>Improving the coverage of the cyanobacterial phylum using diversity-driven genome sequencing.</title>
        <authorList>
            <person name="Shih P.M."/>
            <person name="Wu D."/>
            <person name="Latifi A."/>
            <person name="Axen S.D."/>
            <person name="Fewer D.P."/>
            <person name="Talla E."/>
            <person name="Calteau A."/>
            <person name="Cai F."/>
            <person name="Tandeau de Marsac N."/>
            <person name="Rippka R."/>
            <person name="Herdman M."/>
            <person name="Sivonen K."/>
            <person name="Coursin T."/>
            <person name="Laurent T."/>
            <person name="Goodwin L."/>
            <person name="Nolan M."/>
            <person name="Davenport K.W."/>
            <person name="Han C.S."/>
            <person name="Rubin E.M."/>
            <person name="Eisen J.A."/>
            <person name="Woyke T."/>
            <person name="Gugger M."/>
            <person name="Kerfeld C.A."/>
        </authorList>
    </citation>
    <scope>NUCLEOTIDE SEQUENCE [LARGE SCALE GENOMIC DNA]</scope>
    <source>
        <strain evidence="8">PCC 10605</strain>
    </source>
</reference>
<feature type="domain" description="TRAM" evidence="6">
    <location>
        <begin position="1"/>
        <end position="59"/>
    </location>
</feature>
<dbReference type="InterPro" id="IPR030390">
    <property type="entry name" value="MeTrfase_TrmA_AS"/>
</dbReference>
<feature type="binding site" evidence="4">
    <location>
        <position position="378"/>
    </location>
    <ligand>
        <name>S-adenosyl-L-methionine</name>
        <dbReference type="ChEBI" id="CHEBI:59789"/>
    </ligand>
</feature>
<name>K9Z5Q1_CYAAP</name>
<dbReference type="FunFam" id="2.40.50.140:FF:000097">
    <property type="entry name" value="23S rRNA (uracil(1939)-C(5))-methyltransferase RlmD"/>
    <property type="match status" value="1"/>
</dbReference>
<evidence type="ECO:0000313" key="7">
    <source>
        <dbReference type="EMBL" id="AFZ53900.1"/>
    </source>
</evidence>
<dbReference type="InterPro" id="IPR010280">
    <property type="entry name" value="U5_MeTrfase_fam"/>
</dbReference>
<proteinExistence type="inferred from homology"/>
<evidence type="ECO:0000256" key="1">
    <source>
        <dbReference type="ARBA" id="ARBA00022603"/>
    </source>
</evidence>
<feature type="binding site" evidence="4">
    <location>
        <position position="283"/>
    </location>
    <ligand>
        <name>S-adenosyl-L-methionine</name>
        <dbReference type="ChEBI" id="CHEBI:59789"/>
    </ligand>
</feature>
<feature type="active site" description="Nucleophile" evidence="4">
    <location>
        <position position="405"/>
    </location>
</feature>
<dbReference type="Gene3D" id="2.40.50.140">
    <property type="entry name" value="Nucleic acid-binding proteins"/>
    <property type="match status" value="1"/>
</dbReference>
<dbReference type="CDD" id="cd02440">
    <property type="entry name" value="AdoMet_MTases"/>
    <property type="match status" value="1"/>
</dbReference>
<feature type="active site" evidence="5">
    <location>
        <position position="405"/>
    </location>
</feature>
<evidence type="ECO:0000256" key="2">
    <source>
        <dbReference type="ARBA" id="ARBA00022679"/>
    </source>
</evidence>
<keyword evidence="3 4" id="KW-0949">S-adenosyl-L-methionine</keyword>
<dbReference type="FunFam" id="3.40.50.150:FF:000009">
    <property type="entry name" value="23S rRNA (Uracil(1939)-C(5))-methyltransferase RlmD"/>
    <property type="match status" value="1"/>
</dbReference>
<dbReference type="eggNOG" id="COG2265">
    <property type="taxonomic scope" value="Bacteria"/>
</dbReference>
<keyword evidence="8" id="KW-1185">Reference proteome</keyword>
<dbReference type="PATRIC" id="fig|755178.3.peg.1907"/>
<dbReference type="PANTHER" id="PTHR11061">
    <property type="entry name" value="RNA M5U METHYLTRANSFERASE"/>
    <property type="match status" value="1"/>
</dbReference>
<dbReference type="InterPro" id="IPR029063">
    <property type="entry name" value="SAM-dependent_MTases_sf"/>
</dbReference>
<dbReference type="KEGG" id="can:Cyan10605_1798"/>
<dbReference type="STRING" id="755178.Cyan10605_1798"/>
<protein>
    <submittedName>
        <fullName evidence="7">23S rRNA m(5)U-1939 methyltransferase</fullName>
        <ecNumber evidence="7">2.1.1.-</ecNumber>
    </submittedName>
</protein>
<accession>K9Z5Q1</accession>
<feature type="binding site" evidence="4">
    <location>
        <position position="333"/>
    </location>
    <ligand>
        <name>S-adenosyl-L-methionine</name>
        <dbReference type="ChEBI" id="CHEBI:59789"/>
    </ligand>
</feature>
<dbReference type="FunFam" id="2.40.50.1070:FF:000003">
    <property type="entry name" value="23S rRNA (Uracil-5-)-methyltransferase RumA"/>
    <property type="match status" value="1"/>
</dbReference>
<evidence type="ECO:0000256" key="3">
    <source>
        <dbReference type="ARBA" id="ARBA00022691"/>
    </source>
</evidence>
<dbReference type="PROSITE" id="PS50926">
    <property type="entry name" value="TRAM"/>
    <property type="match status" value="1"/>
</dbReference>
<dbReference type="NCBIfam" id="TIGR00479">
    <property type="entry name" value="rumA"/>
    <property type="match status" value="1"/>
</dbReference>
<dbReference type="SUPFAM" id="SSF50249">
    <property type="entry name" value="Nucleic acid-binding proteins"/>
    <property type="match status" value="1"/>
</dbReference>
<dbReference type="Proteomes" id="UP000010480">
    <property type="component" value="Chromosome"/>
</dbReference>
<dbReference type="Gene3D" id="3.40.50.150">
    <property type="entry name" value="Vaccinia Virus protein VP39"/>
    <property type="match status" value="1"/>
</dbReference>
<dbReference type="InterPro" id="IPR002792">
    <property type="entry name" value="TRAM_dom"/>
</dbReference>
<comment type="similarity">
    <text evidence="4">Belongs to the class I-like SAM-binding methyltransferase superfamily. RNA M5U methyltransferase family.</text>
</comment>
<keyword evidence="1 4" id="KW-0489">Methyltransferase</keyword>
<dbReference type="PROSITE" id="PS01230">
    <property type="entry name" value="TRMA_1"/>
    <property type="match status" value="1"/>
</dbReference>
<dbReference type="InterPro" id="IPR012340">
    <property type="entry name" value="NA-bd_OB-fold"/>
</dbReference>
<keyword evidence="2 4" id="KW-0808">Transferase</keyword>
<dbReference type="SUPFAM" id="SSF53335">
    <property type="entry name" value="S-adenosyl-L-methionine-dependent methyltransferases"/>
    <property type="match status" value="1"/>
</dbReference>